<dbReference type="InterPro" id="IPR008969">
    <property type="entry name" value="CarboxyPept-like_regulatory"/>
</dbReference>
<gene>
    <name evidence="2" type="ORF">C3F09_04155</name>
</gene>
<reference evidence="2 3" key="1">
    <citation type="journal article" date="2018" name="ISME J.">
        <title>A methanotrophic archaeon couples anaerobic oxidation of methane to Fe(III) reduction.</title>
        <authorList>
            <person name="Cai C."/>
            <person name="Leu A.O."/>
            <person name="Xie G.J."/>
            <person name="Guo J."/>
            <person name="Feng Y."/>
            <person name="Zhao J.X."/>
            <person name="Tyson G.W."/>
            <person name="Yuan Z."/>
            <person name="Hu S."/>
        </authorList>
    </citation>
    <scope>NUCLEOTIDE SEQUENCE [LARGE SCALE GENOMIC DNA]</scope>
    <source>
        <strain evidence="2">FeB_12</strain>
    </source>
</reference>
<dbReference type="Proteomes" id="UP000250918">
    <property type="component" value="Unassembled WGS sequence"/>
</dbReference>
<feature type="non-terminal residue" evidence="2">
    <location>
        <position position="1"/>
    </location>
</feature>
<feature type="domain" description="FlgD/Vpr Ig-like" evidence="1">
    <location>
        <begin position="529"/>
        <end position="591"/>
    </location>
</feature>
<evidence type="ECO:0000313" key="2">
    <source>
        <dbReference type="EMBL" id="PWB74274.1"/>
    </source>
</evidence>
<sequence length="603" mass="65117">EVPEFVPGGILVDSLSDFICGWVVDPDGNSIPGATVEMWSDYPTSAISMTTTSTGIGSFAFTGEHPTPFDLYAYKTGYYPGVLEDLNFGAKGVKIVLKPLQDLTPSDRWVDYYCGQNTLYGAPLPVGSVVEAYDPQGTLAGRQIVTEPGVYRFMPVYRDSAGSVEDEGASTGDVIKFFVNGQPAIAHGDVIYPAESFLQVEVCLEAGATRTKECQLQEGWNLVSWNLDTPSDEIATVLNSIADCVDVVLGFEGGGLTYDPELPMFSTLWYCDHLSGYWIKIKPGCSPVLKIEGITVDPNTAIPVYRGWNLVSYLPEGVMAPVDALTSVSDRLMIAYGFDGGIKIYQPNQPQFNTLTEMGSCFGYWMKLSANGSLVYGGGVGPTVAQENGHSFASRQAAAALDLTPTTNWVNLYASNLTLDGQTVRAGSTVDAYSVKDMKVGSFTLKTDGVFGFMPVYADNGSETVTGLKPGDKFYLMVNGQRTEQTFTWTSNGDRIQVASLTAAAGGNSLPSTYSLKQNYPNPFNPSTTLQFSLPTAMKARVEIYNILGGLVATPFDGMATAGENTVVWDGRDSNGRNVASGVYLYRLVADKYTETRKMMLLK</sequence>
<dbReference type="SUPFAM" id="SSF49464">
    <property type="entry name" value="Carboxypeptidase regulatory domain-like"/>
    <property type="match status" value="1"/>
</dbReference>
<accession>A0A855X2N6</accession>
<proteinExistence type="predicted"/>
<dbReference type="EMBL" id="PQAP01000036">
    <property type="protein sequence ID" value="PWB74274.1"/>
    <property type="molecule type" value="Genomic_DNA"/>
</dbReference>
<dbReference type="InterPro" id="IPR025965">
    <property type="entry name" value="FlgD/Vpr_Ig-like"/>
</dbReference>
<dbReference type="NCBIfam" id="TIGR04183">
    <property type="entry name" value="Por_Secre_tail"/>
    <property type="match status" value="1"/>
</dbReference>
<name>A0A855X2N6_9BACT</name>
<dbReference type="Gene3D" id="2.60.40.4070">
    <property type="match status" value="1"/>
</dbReference>
<evidence type="ECO:0000313" key="3">
    <source>
        <dbReference type="Proteomes" id="UP000250918"/>
    </source>
</evidence>
<protein>
    <recommendedName>
        <fullName evidence="1">FlgD/Vpr Ig-like domain-containing protein</fullName>
    </recommendedName>
</protein>
<dbReference type="Pfam" id="PF13860">
    <property type="entry name" value="FlgD_ig"/>
    <property type="match status" value="1"/>
</dbReference>
<comment type="caution">
    <text evidence="2">The sequence shown here is derived from an EMBL/GenBank/DDBJ whole genome shotgun (WGS) entry which is preliminary data.</text>
</comment>
<organism evidence="2 3">
    <name type="scientific">candidate division GN15 bacterium</name>
    <dbReference type="NCBI Taxonomy" id="2072418"/>
    <lineage>
        <taxon>Bacteria</taxon>
        <taxon>candidate division GN15</taxon>
    </lineage>
</organism>
<evidence type="ECO:0000259" key="1">
    <source>
        <dbReference type="Pfam" id="PF13860"/>
    </source>
</evidence>
<dbReference type="AlphaFoldDB" id="A0A855X2N6"/>
<dbReference type="InterPro" id="IPR026444">
    <property type="entry name" value="Secre_tail"/>
</dbReference>